<dbReference type="InterPro" id="IPR036388">
    <property type="entry name" value="WH-like_DNA-bd_sf"/>
</dbReference>
<dbReference type="SUPFAM" id="SSF46785">
    <property type="entry name" value="Winged helix' DNA-binding domain"/>
    <property type="match status" value="1"/>
</dbReference>
<comment type="caution">
    <text evidence="5">The sequence shown here is derived from an EMBL/GenBank/DDBJ whole genome shotgun (WGS) entry which is preliminary data.</text>
</comment>
<dbReference type="Gene3D" id="1.10.10.10">
    <property type="entry name" value="Winged helix-like DNA-binding domain superfamily/Winged helix DNA-binding domain"/>
    <property type="match status" value="1"/>
</dbReference>
<organism evidence="5 6">
    <name type="scientific">Noviherbaspirillum suwonense</name>
    <dbReference type="NCBI Taxonomy" id="1224511"/>
    <lineage>
        <taxon>Bacteria</taxon>
        <taxon>Pseudomonadati</taxon>
        <taxon>Pseudomonadota</taxon>
        <taxon>Betaproteobacteria</taxon>
        <taxon>Burkholderiales</taxon>
        <taxon>Oxalobacteraceae</taxon>
        <taxon>Noviherbaspirillum</taxon>
    </lineage>
</organism>
<gene>
    <name evidence="5" type="ORF">SAMN06295970_10816</name>
</gene>
<dbReference type="NCBIfam" id="NF033788">
    <property type="entry name" value="HTH_metalloreg"/>
    <property type="match status" value="1"/>
</dbReference>
<dbReference type="SMART" id="SM00418">
    <property type="entry name" value="HTH_ARSR"/>
    <property type="match status" value="1"/>
</dbReference>
<dbReference type="InterPro" id="IPR051011">
    <property type="entry name" value="Metal_resp_trans_reg"/>
</dbReference>
<dbReference type="EMBL" id="FXUL01000008">
    <property type="protein sequence ID" value="SMP62035.1"/>
    <property type="molecule type" value="Genomic_DNA"/>
</dbReference>
<evidence type="ECO:0000313" key="5">
    <source>
        <dbReference type="EMBL" id="SMP62035.1"/>
    </source>
</evidence>
<evidence type="ECO:0000256" key="1">
    <source>
        <dbReference type="ARBA" id="ARBA00023015"/>
    </source>
</evidence>
<keyword evidence="2" id="KW-0238">DNA-binding</keyword>
<dbReference type="InterPro" id="IPR011991">
    <property type="entry name" value="ArsR-like_HTH"/>
</dbReference>
<evidence type="ECO:0000256" key="3">
    <source>
        <dbReference type="ARBA" id="ARBA00023163"/>
    </source>
</evidence>
<dbReference type="RefSeq" id="WP_283442520.1">
    <property type="nucleotide sequence ID" value="NZ_FXUL01000008.1"/>
</dbReference>
<evidence type="ECO:0000256" key="2">
    <source>
        <dbReference type="ARBA" id="ARBA00023125"/>
    </source>
</evidence>
<dbReference type="PRINTS" id="PR00778">
    <property type="entry name" value="HTHARSR"/>
</dbReference>
<dbReference type="PANTHER" id="PTHR43132">
    <property type="entry name" value="ARSENICAL RESISTANCE OPERON REPRESSOR ARSR-RELATED"/>
    <property type="match status" value="1"/>
</dbReference>
<protein>
    <submittedName>
        <fullName evidence="5">Transcriptional regulator, ArsR family</fullName>
    </submittedName>
</protein>
<dbReference type="InterPro" id="IPR036390">
    <property type="entry name" value="WH_DNA-bd_sf"/>
</dbReference>
<accession>A0ABY1Q8L5</accession>
<keyword evidence="6" id="KW-1185">Reference proteome</keyword>
<reference evidence="5 6" key="1">
    <citation type="submission" date="2017-05" db="EMBL/GenBank/DDBJ databases">
        <authorList>
            <person name="Varghese N."/>
            <person name="Submissions S."/>
        </authorList>
    </citation>
    <scope>NUCLEOTIDE SEQUENCE [LARGE SCALE GENOMIC DNA]</scope>
    <source>
        <strain evidence="5 6">DSM 26001</strain>
    </source>
</reference>
<keyword evidence="1" id="KW-0805">Transcription regulation</keyword>
<name>A0ABY1Q8L5_9BURK</name>
<proteinExistence type="predicted"/>
<dbReference type="PANTHER" id="PTHR43132:SF2">
    <property type="entry name" value="ARSENICAL RESISTANCE OPERON REPRESSOR ARSR-RELATED"/>
    <property type="match status" value="1"/>
</dbReference>
<dbReference type="Pfam" id="PF12840">
    <property type="entry name" value="HTH_20"/>
    <property type="match status" value="1"/>
</dbReference>
<sequence length="111" mass="11574">MDAKTIVTALNALAHESRLEVFRQLVQAGPEGLTAGTLSGRLAVTPSSLSFHLKDLVRAGLIDARHAGRQIFYSARFEAMNGVIAYLTENCCGGNPCSPVTAAACAPGSAE</sequence>
<keyword evidence="3" id="KW-0804">Transcription</keyword>
<evidence type="ECO:0000313" key="6">
    <source>
        <dbReference type="Proteomes" id="UP001158049"/>
    </source>
</evidence>
<dbReference type="Proteomes" id="UP001158049">
    <property type="component" value="Unassembled WGS sequence"/>
</dbReference>
<evidence type="ECO:0000259" key="4">
    <source>
        <dbReference type="PROSITE" id="PS50987"/>
    </source>
</evidence>
<dbReference type="CDD" id="cd00090">
    <property type="entry name" value="HTH_ARSR"/>
    <property type="match status" value="1"/>
</dbReference>
<dbReference type="PROSITE" id="PS50987">
    <property type="entry name" value="HTH_ARSR_2"/>
    <property type="match status" value="1"/>
</dbReference>
<dbReference type="InterPro" id="IPR001845">
    <property type="entry name" value="HTH_ArsR_DNA-bd_dom"/>
</dbReference>
<feature type="domain" description="HTH arsR-type" evidence="4">
    <location>
        <begin position="1"/>
        <end position="95"/>
    </location>
</feature>